<dbReference type="EMBL" id="LQPJ01000136">
    <property type="protein sequence ID" value="ORW18792.1"/>
    <property type="molecule type" value="Genomic_DNA"/>
</dbReference>
<organism evidence="2 3">
    <name type="scientific">Mycobacterium palustre</name>
    <dbReference type="NCBI Taxonomy" id="153971"/>
    <lineage>
        <taxon>Bacteria</taxon>
        <taxon>Bacillati</taxon>
        <taxon>Actinomycetota</taxon>
        <taxon>Actinomycetes</taxon>
        <taxon>Mycobacteriales</taxon>
        <taxon>Mycobacteriaceae</taxon>
        <taxon>Mycobacterium</taxon>
        <taxon>Mycobacterium simiae complex</taxon>
    </lineage>
</organism>
<evidence type="ECO:0000313" key="2">
    <source>
        <dbReference type="EMBL" id="ORW18792.1"/>
    </source>
</evidence>
<accession>A0A1X1Z625</accession>
<reference evidence="2 3" key="1">
    <citation type="submission" date="2016-01" db="EMBL/GenBank/DDBJ databases">
        <title>The new phylogeny of the genus Mycobacterium.</title>
        <authorList>
            <person name="Tarcisio F."/>
            <person name="Conor M."/>
            <person name="Antonella G."/>
            <person name="Elisabetta G."/>
            <person name="Giulia F.S."/>
            <person name="Sara T."/>
            <person name="Anna F."/>
            <person name="Clotilde B."/>
            <person name="Roberto B."/>
            <person name="Veronica D.S."/>
            <person name="Fabio R."/>
            <person name="Monica P."/>
            <person name="Olivier J."/>
            <person name="Enrico T."/>
            <person name="Nicola S."/>
        </authorList>
    </citation>
    <scope>NUCLEOTIDE SEQUENCE [LARGE SCALE GENOMIC DNA]</scope>
    <source>
        <strain evidence="2 3">DSM 44572</strain>
    </source>
</reference>
<dbReference type="AlphaFoldDB" id="A0A1X1Z625"/>
<gene>
    <name evidence="2" type="ORF">AWC19_18645</name>
</gene>
<dbReference type="STRING" id="153971.AWC19_18645"/>
<protein>
    <submittedName>
        <fullName evidence="2">Uncharacterized protein</fullName>
    </submittedName>
</protein>
<dbReference type="Proteomes" id="UP000193529">
    <property type="component" value="Unassembled WGS sequence"/>
</dbReference>
<proteinExistence type="predicted"/>
<evidence type="ECO:0000313" key="3">
    <source>
        <dbReference type="Proteomes" id="UP000193529"/>
    </source>
</evidence>
<feature type="region of interest" description="Disordered" evidence="1">
    <location>
        <begin position="1"/>
        <end position="68"/>
    </location>
</feature>
<comment type="caution">
    <text evidence="2">The sequence shown here is derived from an EMBL/GenBank/DDBJ whole genome shotgun (WGS) entry which is preliminary data.</text>
</comment>
<keyword evidence="3" id="KW-1185">Reference proteome</keyword>
<feature type="compositionally biased region" description="Basic and acidic residues" evidence="1">
    <location>
        <begin position="18"/>
        <end position="40"/>
    </location>
</feature>
<sequence>MNACEPHGRNLMPKAKGHKAESDVEPEAHGSRSRAARGEDDGAYVGATGPDDAIDAGETGAEARSQRG</sequence>
<name>A0A1X1Z625_9MYCO</name>
<evidence type="ECO:0000256" key="1">
    <source>
        <dbReference type="SAM" id="MobiDB-lite"/>
    </source>
</evidence>